<keyword evidence="9" id="KW-0964">Secreted</keyword>
<dbReference type="InterPro" id="IPR038964">
    <property type="entry name" value="ABFB"/>
</dbReference>
<dbReference type="PANTHER" id="PTHR39447">
    <property type="entry name" value="ALPHA-L-ARABINOFURANOSIDASE B"/>
    <property type="match status" value="1"/>
</dbReference>
<evidence type="ECO:0000256" key="5">
    <source>
        <dbReference type="ARBA" id="ARBA00023180"/>
    </source>
</evidence>
<accession>A0AAJ0GP87</accession>
<feature type="disulfide bond" evidence="8">
    <location>
        <begin position="29"/>
        <end position="39"/>
    </location>
</feature>
<keyword evidence="13" id="KW-1185">Reference proteome</keyword>
<evidence type="ECO:0000256" key="9">
    <source>
        <dbReference type="RuleBase" id="RU367111"/>
    </source>
</evidence>
<feature type="active site" description="Nucleophile" evidence="7">
    <location>
        <position position="229"/>
    </location>
</feature>
<dbReference type="GO" id="GO:0046556">
    <property type="term" value="F:alpha-L-arabinofuranosidase activity"/>
    <property type="evidence" value="ECO:0007669"/>
    <property type="project" value="UniProtKB-UniRule"/>
</dbReference>
<dbReference type="SUPFAM" id="SSF110221">
    <property type="entry name" value="AbfB domain"/>
    <property type="match status" value="1"/>
</dbReference>
<keyword evidence="6 9" id="KW-0326">Glycosidase</keyword>
<dbReference type="FunFam" id="2.80.10.50:FF:000059">
    <property type="entry name" value="Probable alpha-L-arabinofuranosidase B"/>
    <property type="match status" value="1"/>
</dbReference>
<evidence type="ECO:0000313" key="12">
    <source>
        <dbReference type="EMBL" id="KAK3303607.1"/>
    </source>
</evidence>
<dbReference type="EC" id="3.2.1.55" evidence="9"/>
<dbReference type="AlphaFoldDB" id="A0AAJ0GP87"/>
<feature type="signal peptide" evidence="9">
    <location>
        <begin position="1"/>
        <end position="26"/>
    </location>
</feature>
<proteinExistence type="inferred from homology"/>
<name>A0AAJ0GP87_9PEZI</name>
<dbReference type="InterPro" id="IPR007934">
    <property type="entry name" value="AbfB_ABD"/>
</dbReference>
<feature type="disulfide bond" evidence="8">
    <location>
        <begin position="184"/>
        <end position="185"/>
    </location>
</feature>
<comment type="pathway">
    <text evidence="9">Glycan metabolism; L-arabinan degradation.</text>
</comment>
<dbReference type="GO" id="GO:0046373">
    <property type="term" value="P:L-arabinose metabolic process"/>
    <property type="evidence" value="ECO:0007669"/>
    <property type="project" value="UniProtKB-UniRule"/>
</dbReference>
<keyword evidence="9" id="KW-0119">Carbohydrate metabolism</keyword>
<evidence type="ECO:0000256" key="8">
    <source>
        <dbReference type="PIRSR" id="PIRSR638964-3"/>
    </source>
</evidence>
<feature type="chain" id="PRO_5042313191" description="Alpha-L-arabinofuranosidase" evidence="9">
    <location>
        <begin position="27"/>
        <end position="524"/>
    </location>
</feature>
<dbReference type="PANTHER" id="PTHR39447:SF2">
    <property type="entry name" value="ALPHA-L-ARABINOFURANOSIDASE B"/>
    <property type="match status" value="1"/>
</dbReference>
<dbReference type="RefSeq" id="XP_062719387.1">
    <property type="nucleotide sequence ID" value="XM_062863572.1"/>
</dbReference>
<feature type="active site" description="Proton donor" evidence="7">
    <location>
        <position position="305"/>
    </location>
</feature>
<dbReference type="Gene3D" id="2.60.120.200">
    <property type="match status" value="1"/>
</dbReference>
<comment type="catalytic activity">
    <reaction evidence="1 9">
        <text>Hydrolysis of terminal non-reducing alpha-L-arabinofuranoside residues in alpha-L-arabinosides.</text>
        <dbReference type="EC" id="3.2.1.55"/>
    </reaction>
</comment>
<dbReference type="GO" id="GO:0005576">
    <property type="term" value="C:extracellular region"/>
    <property type="evidence" value="ECO:0007669"/>
    <property type="project" value="UniProtKB-SubCell"/>
</dbReference>
<evidence type="ECO:0000259" key="10">
    <source>
        <dbReference type="Pfam" id="PF05270"/>
    </source>
</evidence>
<dbReference type="Pfam" id="PF09206">
    <property type="entry name" value="ArabFuran-catal"/>
    <property type="match status" value="1"/>
</dbReference>
<dbReference type="CDD" id="cd23399">
    <property type="entry name" value="beta-trefoil_ABD_ABFB"/>
    <property type="match status" value="1"/>
</dbReference>
<evidence type="ECO:0000256" key="1">
    <source>
        <dbReference type="ARBA" id="ARBA00001462"/>
    </source>
</evidence>
<reference evidence="12" key="1">
    <citation type="journal article" date="2023" name="Mol. Phylogenet. Evol.">
        <title>Genome-scale phylogeny and comparative genomics of the fungal order Sordariales.</title>
        <authorList>
            <person name="Hensen N."/>
            <person name="Bonometti L."/>
            <person name="Westerberg I."/>
            <person name="Brannstrom I.O."/>
            <person name="Guillou S."/>
            <person name="Cros-Aarteil S."/>
            <person name="Calhoun S."/>
            <person name="Haridas S."/>
            <person name="Kuo A."/>
            <person name="Mondo S."/>
            <person name="Pangilinan J."/>
            <person name="Riley R."/>
            <person name="LaButti K."/>
            <person name="Andreopoulos B."/>
            <person name="Lipzen A."/>
            <person name="Chen C."/>
            <person name="Yan M."/>
            <person name="Daum C."/>
            <person name="Ng V."/>
            <person name="Clum A."/>
            <person name="Steindorff A."/>
            <person name="Ohm R.A."/>
            <person name="Martin F."/>
            <person name="Silar P."/>
            <person name="Natvig D.O."/>
            <person name="Lalanne C."/>
            <person name="Gautier V."/>
            <person name="Ament-Velasquez S.L."/>
            <person name="Kruys A."/>
            <person name="Hutchinson M.I."/>
            <person name="Powell A.J."/>
            <person name="Barry K."/>
            <person name="Miller A.N."/>
            <person name="Grigoriev I.V."/>
            <person name="Debuchy R."/>
            <person name="Gladieux P."/>
            <person name="Hiltunen Thoren M."/>
            <person name="Johannesson H."/>
        </authorList>
    </citation>
    <scope>NUCLEOTIDE SEQUENCE</scope>
    <source>
        <strain evidence="12">CBS 333.67</strain>
    </source>
</reference>
<dbReference type="EMBL" id="JAUDZG010000006">
    <property type="protein sequence ID" value="KAK3303607.1"/>
    <property type="molecule type" value="Genomic_DNA"/>
</dbReference>
<dbReference type="Gene3D" id="2.80.10.50">
    <property type="match status" value="1"/>
</dbReference>
<dbReference type="InterPro" id="IPR015289">
    <property type="entry name" value="A-L-arabinofuranosidase_B_cat"/>
</dbReference>
<dbReference type="InterPro" id="IPR036195">
    <property type="entry name" value="AbfB_ABD_sf"/>
</dbReference>
<evidence type="ECO:0000256" key="4">
    <source>
        <dbReference type="ARBA" id="ARBA00022801"/>
    </source>
</evidence>
<evidence type="ECO:0000256" key="7">
    <source>
        <dbReference type="PIRSR" id="PIRSR638964-1"/>
    </source>
</evidence>
<evidence type="ECO:0000256" key="3">
    <source>
        <dbReference type="ARBA" id="ARBA00022729"/>
    </source>
</evidence>
<evidence type="ECO:0000256" key="6">
    <source>
        <dbReference type="ARBA" id="ARBA00023295"/>
    </source>
</evidence>
<dbReference type="FunFam" id="2.60.120.200:FF:000131">
    <property type="entry name" value="Probable alpha-L-arabinofuranosidase B"/>
    <property type="match status" value="1"/>
</dbReference>
<dbReference type="InterPro" id="IPR013320">
    <property type="entry name" value="ConA-like_dom_sf"/>
</dbReference>
<dbReference type="GO" id="GO:0045490">
    <property type="term" value="P:pectin catabolic process"/>
    <property type="evidence" value="ECO:0007669"/>
    <property type="project" value="TreeGrafter"/>
</dbReference>
<dbReference type="SUPFAM" id="SSF49899">
    <property type="entry name" value="Concanavalin A-like lectins/glucanases"/>
    <property type="match status" value="1"/>
</dbReference>
<organism evidence="12 13">
    <name type="scientific">Chaetomium strumarium</name>
    <dbReference type="NCBI Taxonomy" id="1170767"/>
    <lineage>
        <taxon>Eukaryota</taxon>
        <taxon>Fungi</taxon>
        <taxon>Dikarya</taxon>
        <taxon>Ascomycota</taxon>
        <taxon>Pezizomycotina</taxon>
        <taxon>Sordariomycetes</taxon>
        <taxon>Sordariomycetidae</taxon>
        <taxon>Sordariales</taxon>
        <taxon>Chaetomiaceae</taxon>
        <taxon>Chaetomium</taxon>
    </lineage>
</organism>
<keyword evidence="9" id="KW-0624">Polysaccharide degradation</keyword>
<keyword evidence="3 9" id="KW-0732">Signal</keyword>
<dbReference type="GO" id="GO:0031222">
    <property type="term" value="P:arabinan catabolic process"/>
    <property type="evidence" value="ECO:0007669"/>
    <property type="project" value="UniProtKB-UniRule"/>
</dbReference>
<feature type="disulfide bond" evidence="8">
    <location>
        <begin position="420"/>
        <end position="458"/>
    </location>
</feature>
<feature type="domain" description="Alpha-L-arabinofuranosidase B catalytic" evidence="11">
    <location>
        <begin position="28"/>
        <end position="341"/>
    </location>
</feature>
<feature type="disulfide bond" evidence="8">
    <location>
        <begin position="89"/>
        <end position="94"/>
    </location>
</feature>
<evidence type="ECO:0000313" key="13">
    <source>
        <dbReference type="Proteomes" id="UP001273166"/>
    </source>
</evidence>
<keyword evidence="9" id="KW-0858">Xylan degradation</keyword>
<gene>
    <name evidence="12" type="ORF">B0T15DRAFT_280540</name>
</gene>
<sequence length="524" mass="54412">MFSKPSLERAWVLALGLATTGSLVAAGPCDIYASGGTPCVAAHSTTRALYNAYSGRLYQVKRDSDGKTTDISPLSAGGVANAAAQDSFCASTTCLITIIYDQSGRGNHLTQAPPGGFKGPEANGYDNLASAIGAPVTLNGKKAYGVFVSPGTGYRNNAASGTATGDAAEGMYAVLDGTHYNGACCFDYGNAETNSLDTGNGHMEAIYFGDCTSWGSGSGSGPWIMADLENGLFSGVNPRQNTGDPSVSYRFTTAAIKGRPNQWAIRGANAASASSMSTFYSGARPANGYNPMRKEGAIILGIGGDNSNGAQGTFYEGAMTSGYPSDATENAVQADIAAAKYVVTPLTSGPALTIGSSVSLRATTPGYTDRYLVHNSSNGIVTQAVSSSSSSSALKQQATWIVRSALNNNNNNNGNGNSGCVSFESKDQAGRYMRHYNFALQLAADDGTKQMREDATFCPLAPLNNGQQQGGSTHSIRAWNYPTRYLRHYANVAYVASNGGGVHPFDAAASFSEDVSWFVGAGFV</sequence>
<dbReference type="GO" id="GO:0045493">
    <property type="term" value="P:xylan catabolic process"/>
    <property type="evidence" value="ECO:0007669"/>
    <property type="project" value="UniProtKB-KW"/>
</dbReference>
<dbReference type="Pfam" id="PF05270">
    <property type="entry name" value="AbfB"/>
    <property type="match status" value="1"/>
</dbReference>
<dbReference type="GeneID" id="87882401"/>
<comment type="subcellular location">
    <subcellularLocation>
        <location evidence="9">Secreted</location>
    </subcellularLocation>
</comment>
<protein>
    <recommendedName>
        <fullName evidence="9">Alpha-L-arabinofuranosidase</fullName>
        <ecNumber evidence="9">3.2.1.55</ecNumber>
    </recommendedName>
</protein>
<comment type="similarity">
    <text evidence="2 9">Belongs to the glycosyl hydrolase 54 family.</text>
</comment>
<keyword evidence="4 9" id="KW-0378">Hydrolase</keyword>
<evidence type="ECO:0000256" key="2">
    <source>
        <dbReference type="ARBA" id="ARBA00006963"/>
    </source>
</evidence>
<keyword evidence="5" id="KW-0325">Glycoprotein</keyword>
<reference evidence="12" key="2">
    <citation type="submission" date="2023-06" db="EMBL/GenBank/DDBJ databases">
        <authorList>
            <consortium name="Lawrence Berkeley National Laboratory"/>
            <person name="Mondo S.J."/>
            <person name="Hensen N."/>
            <person name="Bonometti L."/>
            <person name="Westerberg I."/>
            <person name="Brannstrom I.O."/>
            <person name="Guillou S."/>
            <person name="Cros-Aarteil S."/>
            <person name="Calhoun S."/>
            <person name="Haridas S."/>
            <person name="Kuo A."/>
            <person name="Pangilinan J."/>
            <person name="Riley R."/>
            <person name="Labutti K."/>
            <person name="Andreopoulos B."/>
            <person name="Lipzen A."/>
            <person name="Chen C."/>
            <person name="Yanf M."/>
            <person name="Daum C."/>
            <person name="Ng V."/>
            <person name="Clum A."/>
            <person name="Steindorff A."/>
            <person name="Ohm R."/>
            <person name="Martin F."/>
            <person name="Silar P."/>
            <person name="Natvig D."/>
            <person name="Lalanne C."/>
            <person name="Gautier V."/>
            <person name="Ament-Velasquez S.L."/>
            <person name="Kruys A."/>
            <person name="Hutchinson M.I."/>
            <person name="Powell A.J."/>
            <person name="Barry K."/>
            <person name="Miller A.N."/>
            <person name="Grigoriev I.V."/>
            <person name="Debuchy R."/>
            <person name="Gladieux P."/>
            <person name="Thoren M.H."/>
            <person name="Johannesson H."/>
        </authorList>
    </citation>
    <scope>NUCLEOTIDE SEQUENCE</scope>
    <source>
        <strain evidence="12">CBS 333.67</strain>
    </source>
</reference>
<dbReference type="Proteomes" id="UP001273166">
    <property type="component" value="Unassembled WGS sequence"/>
</dbReference>
<keyword evidence="8" id="KW-1015">Disulfide bond</keyword>
<feature type="domain" description="Alpha-L-arabinofuranosidase B arabinose-binding" evidence="10">
    <location>
        <begin position="360"/>
        <end position="519"/>
    </location>
</feature>
<evidence type="ECO:0000259" key="11">
    <source>
        <dbReference type="Pfam" id="PF09206"/>
    </source>
</evidence>
<comment type="caution">
    <text evidence="12">The sequence shown here is derived from an EMBL/GenBank/DDBJ whole genome shotgun (WGS) entry which is preliminary data.</text>
</comment>